<evidence type="ECO:0000313" key="2">
    <source>
        <dbReference type="Proteomes" id="UP000054995"/>
    </source>
</evidence>
<sequence>MIVYQSDTTTNNHQMQAGNFVIEFGELIRRRKFSAFSRPLSQISCKFPDGSLPTKSETNLRRFRFRELRKKTNLSTTTHSMTNGMLTKKKRQAVAVSLTAYAHAS</sequence>
<comment type="caution">
    <text evidence="1">The sequence shown here is derived from an EMBL/GenBank/DDBJ whole genome shotgun (WGS) entry which is preliminary data.</text>
</comment>
<evidence type="ECO:0000313" key="1">
    <source>
        <dbReference type="EMBL" id="KRY87664.1"/>
    </source>
</evidence>
<organism evidence="1 2">
    <name type="scientific">Trichinella pseudospiralis</name>
    <name type="common">Parasitic roundworm</name>
    <dbReference type="NCBI Taxonomy" id="6337"/>
    <lineage>
        <taxon>Eukaryota</taxon>
        <taxon>Metazoa</taxon>
        <taxon>Ecdysozoa</taxon>
        <taxon>Nematoda</taxon>
        <taxon>Enoplea</taxon>
        <taxon>Dorylaimia</taxon>
        <taxon>Trichinellida</taxon>
        <taxon>Trichinellidae</taxon>
        <taxon>Trichinella</taxon>
    </lineage>
</organism>
<dbReference type="AlphaFoldDB" id="A0A0V1FNS5"/>
<protein>
    <submittedName>
        <fullName evidence="1">Uncharacterized protein</fullName>
    </submittedName>
</protein>
<gene>
    <name evidence="1" type="ORF">T4D_14160</name>
</gene>
<proteinExistence type="predicted"/>
<dbReference type="Proteomes" id="UP000054995">
    <property type="component" value="Unassembled WGS sequence"/>
</dbReference>
<keyword evidence="2" id="KW-1185">Reference proteome</keyword>
<dbReference type="OrthoDB" id="10574788at2759"/>
<reference evidence="1 2" key="1">
    <citation type="submission" date="2015-01" db="EMBL/GenBank/DDBJ databases">
        <title>Evolution of Trichinella species and genotypes.</title>
        <authorList>
            <person name="Korhonen P.K."/>
            <person name="Edoardo P."/>
            <person name="Giuseppe L.R."/>
            <person name="Gasser R.B."/>
        </authorList>
    </citation>
    <scope>NUCLEOTIDE SEQUENCE [LARGE SCALE GENOMIC DNA]</scope>
    <source>
        <strain evidence="1">ISS470</strain>
    </source>
</reference>
<dbReference type="EMBL" id="JYDT01000052">
    <property type="protein sequence ID" value="KRY87664.1"/>
    <property type="molecule type" value="Genomic_DNA"/>
</dbReference>
<name>A0A0V1FNS5_TRIPS</name>
<accession>A0A0V1FNS5</accession>